<dbReference type="InterPro" id="IPR013325">
    <property type="entry name" value="RNA_pol_sigma_r2"/>
</dbReference>
<keyword evidence="4" id="KW-0238">DNA-binding</keyword>
<keyword evidence="9" id="KW-1185">Reference proteome</keyword>
<organism evidence="8 9">
    <name type="scientific">Neomicrococcus lactis</name>
    <dbReference type="NCBI Taxonomy" id="732241"/>
    <lineage>
        <taxon>Bacteria</taxon>
        <taxon>Bacillati</taxon>
        <taxon>Actinomycetota</taxon>
        <taxon>Actinomycetes</taxon>
        <taxon>Micrococcales</taxon>
        <taxon>Micrococcaceae</taxon>
        <taxon>Neomicrococcus</taxon>
    </lineage>
</organism>
<evidence type="ECO:0000259" key="7">
    <source>
        <dbReference type="Pfam" id="PF08281"/>
    </source>
</evidence>
<keyword evidence="2" id="KW-0805">Transcription regulation</keyword>
<keyword evidence="3" id="KW-0731">Sigma factor</keyword>
<comment type="similarity">
    <text evidence="1">Belongs to the sigma-70 factor family. ECF subfamily.</text>
</comment>
<dbReference type="InterPro" id="IPR036388">
    <property type="entry name" value="WH-like_DNA-bd_sf"/>
</dbReference>
<evidence type="ECO:0000256" key="4">
    <source>
        <dbReference type="ARBA" id="ARBA00023125"/>
    </source>
</evidence>
<dbReference type="GO" id="GO:0016987">
    <property type="term" value="F:sigma factor activity"/>
    <property type="evidence" value="ECO:0007669"/>
    <property type="project" value="UniProtKB-KW"/>
</dbReference>
<dbReference type="SUPFAM" id="SSF88659">
    <property type="entry name" value="Sigma3 and sigma4 domains of RNA polymerase sigma factors"/>
    <property type="match status" value="1"/>
</dbReference>
<dbReference type="PANTHER" id="PTHR43133">
    <property type="entry name" value="RNA POLYMERASE ECF-TYPE SIGMA FACTO"/>
    <property type="match status" value="1"/>
</dbReference>
<feature type="domain" description="RNA polymerase sigma factor 70 region 4 type 2" evidence="7">
    <location>
        <begin position="104"/>
        <end position="153"/>
    </location>
</feature>
<dbReference type="InterPro" id="IPR013249">
    <property type="entry name" value="RNA_pol_sigma70_r4_t2"/>
</dbReference>
<reference evidence="8 9" key="1">
    <citation type="submission" date="2020-08" db="EMBL/GenBank/DDBJ databases">
        <title>Sequencing the genomes of 1000 actinobacteria strains.</title>
        <authorList>
            <person name="Klenk H.-P."/>
        </authorList>
    </citation>
    <scope>NUCLEOTIDE SEQUENCE [LARGE SCALE GENOMIC DNA]</scope>
    <source>
        <strain evidence="8 9">DSM 23694</strain>
    </source>
</reference>
<protein>
    <submittedName>
        <fullName evidence="8">RNA polymerase sigma-70 factor (ECF subfamily)</fullName>
    </submittedName>
</protein>
<dbReference type="SUPFAM" id="SSF88946">
    <property type="entry name" value="Sigma2 domain of RNA polymerase sigma factors"/>
    <property type="match status" value="1"/>
</dbReference>
<dbReference type="InterPro" id="IPR007627">
    <property type="entry name" value="RNA_pol_sigma70_r2"/>
</dbReference>
<name>A0A7W8YAI4_9MICC</name>
<dbReference type="InterPro" id="IPR039425">
    <property type="entry name" value="RNA_pol_sigma-70-like"/>
</dbReference>
<dbReference type="AlphaFoldDB" id="A0A7W8YAI4"/>
<dbReference type="Pfam" id="PF04542">
    <property type="entry name" value="Sigma70_r2"/>
    <property type="match status" value="1"/>
</dbReference>
<dbReference type="RefSeq" id="WP_183641222.1">
    <property type="nucleotide sequence ID" value="NZ_JACHBL010000001.1"/>
</dbReference>
<dbReference type="Pfam" id="PF08281">
    <property type="entry name" value="Sigma70_r4_2"/>
    <property type="match status" value="1"/>
</dbReference>
<dbReference type="CDD" id="cd06171">
    <property type="entry name" value="Sigma70_r4"/>
    <property type="match status" value="1"/>
</dbReference>
<evidence type="ECO:0000256" key="1">
    <source>
        <dbReference type="ARBA" id="ARBA00010641"/>
    </source>
</evidence>
<dbReference type="EMBL" id="JACHBL010000001">
    <property type="protein sequence ID" value="MBB5597954.1"/>
    <property type="molecule type" value="Genomic_DNA"/>
</dbReference>
<keyword evidence="5" id="KW-0804">Transcription</keyword>
<dbReference type="NCBIfam" id="TIGR02937">
    <property type="entry name" value="sigma70-ECF"/>
    <property type="match status" value="1"/>
</dbReference>
<proteinExistence type="inferred from homology"/>
<feature type="domain" description="RNA polymerase sigma-70 region 2" evidence="6">
    <location>
        <begin position="12"/>
        <end position="77"/>
    </location>
</feature>
<evidence type="ECO:0000313" key="8">
    <source>
        <dbReference type="EMBL" id="MBB5597954.1"/>
    </source>
</evidence>
<evidence type="ECO:0000256" key="2">
    <source>
        <dbReference type="ARBA" id="ARBA00023015"/>
    </source>
</evidence>
<dbReference type="GO" id="GO:0006352">
    <property type="term" value="P:DNA-templated transcription initiation"/>
    <property type="evidence" value="ECO:0007669"/>
    <property type="project" value="InterPro"/>
</dbReference>
<dbReference type="Gene3D" id="1.10.10.10">
    <property type="entry name" value="Winged helix-like DNA-binding domain superfamily/Winged helix DNA-binding domain"/>
    <property type="match status" value="1"/>
</dbReference>
<evidence type="ECO:0000256" key="5">
    <source>
        <dbReference type="ARBA" id="ARBA00023163"/>
    </source>
</evidence>
<evidence type="ECO:0000313" key="9">
    <source>
        <dbReference type="Proteomes" id="UP000523863"/>
    </source>
</evidence>
<dbReference type="InterPro" id="IPR014284">
    <property type="entry name" value="RNA_pol_sigma-70_dom"/>
</dbReference>
<comment type="caution">
    <text evidence="8">The sequence shown here is derived from an EMBL/GenBank/DDBJ whole genome shotgun (WGS) entry which is preliminary data.</text>
</comment>
<dbReference type="Proteomes" id="UP000523863">
    <property type="component" value="Unassembled WGS sequence"/>
</dbReference>
<dbReference type="Gene3D" id="1.10.1740.10">
    <property type="match status" value="1"/>
</dbReference>
<gene>
    <name evidence="8" type="ORF">BKA12_001034</name>
</gene>
<accession>A0A7W8YAI4</accession>
<sequence length="177" mass="20245">MRMQIEQEIDTLYNLHAVTVQRFIYRRVFNLEDANELTNDVFRVAWQKLQDGTAVDIAWLIVTAKNMILNQHRGSQRQVRLRDKLRESVVLTSRPDHFGISADVGEVLDQMREKDREVLILSYWDGLRGSDLAKVLGCSEASAATRLTRARQAFAKLAPPHLMNQPSGKHFTNGKEA</sequence>
<dbReference type="GO" id="GO:0003677">
    <property type="term" value="F:DNA binding"/>
    <property type="evidence" value="ECO:0007669"/>
    <property type="project" value="UniProtKB-KW"/>
</dbReference>
<evidence type="ECO:0000259" key="6">
    <source>
        <dbReference type="Pfam" id="PF04542"/>
    </source>
</evidence>
<dbReference type="InterPro" id="IPR013324">
    <property type="entry name" value="RNA_pol_sigma_r3/r4-like"/>
</dbReference>
<dbReference type="PANTHER" id="PTHR43133:SF8">
    <property type="entry name" value="RNA POLYMERASE SIGMA FACTOR HI_1459-RELATED"/>
    <property type="match status" value="1"/>
</dbReference>
<evidence type="ECO:0000256" key="3">
    <source>
        <dbReference type="ARBA" id="ARBA00023082"/>
    </source>
</evidence>